<dbReference type="InterPro" id="IPR000917">
    <property type="entry name" value="Sulfatase_N"/>
</dbReference>
<dbReference type="Gene3D" id="3.40.720.10">
    <property type="entry name" value="Alkaline Phosphatase, subunit A"/>
    <property type="match status" value="1"/>
</dbReference>
<name>A0A0R2QL85_9ACTN</name>
<evidence type="ECO:0000313" key="5">
    <source>
        <dbReference type="Proteomes" id="UP000051017"/>
    </source>
</evidence>
<feature type="domain" description="Sulfatase N-terminal" evidence="3">
    <location>
        <begin position="4"/>
        <end position="349"/>
    </location>
</feature>
<dbReference type="SUPFAM" id="SSF53649">
    <property type="entry name" value="Alkaline phosphatase-like"/>
    <property type="match status" value="1"/>
</dbReference>
<protein>
    <recommendedName>
        <fullName evidence="3">Sulfatase N-terminal domain-containing protein</fullName>
    </recommendedName>
</protein>
<keyword evidence="2" id="KW-0378">Hydrolase</keyword>
<dbReference type="GO" id="GO:0005737">
    <property type="term" value="C:cytoplasm"/>
    <property type="evidence" value="ECO:0007669"/>
    <property type="project" value="TreeGrafter"/>
</dbReference>
<dbReference type="GO" id="GO:0008484">
    <property type="term" value="F:sulfuric ester hydrolase activity"/>
    <property type="evidence" value="ECO:0007669"/>
    <property type="project" value="TreeGrafter"/>
</dbReference>
<evidence type="ECO:0000256" key="2">
    <source>
        <dbReference type="ARBA" id="ARBA00022801"/>
    </source>
</evidence>
<dbReference type="Pfam" id="PF00884">
    <property type="entry name" value="Sulfatase"/>
    <property type="match status" value="1"/>
</dbReference>
<evidence type="ECO:0000313" key="4">
    <source>
        <dbReference type="EMBL" id="KRO49133.1"/>
    </source>
</evidence>
<proteinExistence type="predicted"/>
<dbReference type="GO" id="GO:0046872">
    <property type="term" value="F:metal ion binding"/>
    <property type="evidence" value="ECO:0007669"/>
    <property type="project" value="UniProtKB-KW"/>
</dbReference>
<dbReference type="PANTHER" id="PTHR45953:SF1">
    <property type="entry name" value="IDURONATE 2-SULFATASE"/>
    <property type="match status" value="1"/>
</dbReference>
<dbReference type="Proteomes" id="UP000051017">
    <property type="component" value="Unassembled WGS sequence"/>
</dbReference>
<evidence type="ECO:0000256" key="1">
    <source>
        <dbReference type="ARBA" id="ARBA00022723"/>
    </source>
</evidence>
<sequence>MSLNVLLVTLDQFRAECLSIAGHHLVKTPNLDRLAQQGVRLTKHYSQCAPCSPGRASLYTGMYQMNHRVVANGTPLDRSFDNVALLAKRAGYSPALFGYTDQSIDPRDATGPDDWRLNSFEGVLPGFDCKLFIPENHVLWIEHLRANGFDVPMDAQQVLKTEPERPAEFGISAFLTDHLLTWLDQQNGPWFAHASYLRPHPPYAAAGKWSTAYDPADVELPIPHGDDLHPSHEMFLQLPDASAPLDDAGKRHMRTQYYGMISDVDEQLGRVWDKLAELGMWENTMIIITADHGEQLGDHGLKEKLGFFPQSYHILGLVRDPRNTQQHGTVVDKFTENIDILPTIAEALDQPVPLQCDGLPLTPFLTGSTPAIWRDAATWEYDWRSVFIRMGARDWPWDQRLEQQHLATRCYDDRAYVQFGNGSSLSFDLAADATWRTYSHDPVSTLAMAQDMLVWRSRHTNRQLSGMLIEQGGIGEWPTDVSWRV</sequence>
<accession>A0A0R2QL85</accession>
<dbReference type="AlphaFoldDB" id="A0A0R2QL85"/>
<evidence type="ECO:0000259" key="3">
    <source>
        <dbReference type="Pfam" id="PF00884"/>
    </source>
</evidence>
<reference evidence="4 5" key="1">
    <citation type="submission" date="2015-10" db="EMBL/GenBank/DDBJ databases">
        <title>Metagenome-Assembled Genomes uncover a global brackish microbiome.</title>
        <authorList>
            <person name="Hugerth L.W."/>
            <person name="Larsson J."/>
            <person name="Alneberg J."/>
            <person name="Lindh M.V."/>
            <person name="Legrand C."/>
            <person name="Pinhassi J."/>
            <person name="Andersson A.F."/>
        </authorList>
    </citation>
    <scope>NUCLEOTIDE SEQUENCE [LARGE SCALE GENOMIC DNA]</scope>
    <source>
        <strain evidence="4">BACL6 MAG-120924-bin43</strain>
    </source>
</reference>
<organism evidence="4 5">
    <name type="scientific">Acidimicrobiia bacterium BACL6 MAG-120924-bin43</name>
    <dbReference type="NCBI Taxonomy" id="1655583"/>
    <lineage>
        <taxon>Bacteria</taxon>
        <taxon>Bacillati</taxon>
        <taxon>Actinomycetota</taxon>
        <taxon>Acidimicrobiia</taxon>
        <taxon>acIV cluster</taxon>
    </lineage>
</organism>
<keyword evidence="1" id="KW-0479">Metal-binding</keyword>
<gene>
    <name evidence="4" type="ORF">ABR75_08120</name>
</gene>
<dbReference type="PANTHER" id="PTHR45953">
    <property type="entry name" value="IDURONATE 2-SULFATASE"/>
    <property type="match status" value="1"/>
</dbReference>
<dbReference type="InterPro" id="IPR017850">
    <property type="entry name" value="Alkaline_phosphatase_core_sf"/>
</dbReference>
<dbReference type="EMBL" id="LIBJ01000037">
    <property type="protein sequence ID" value="KRO49133.1"/>
    <property type="molecule type" value="Genomic_DNA"/>
</dbReference>
<comment type="caution">
    <text evidence="4">The sequence shown here is derived from an EMBL/GenBank/DDBJ whole genome shotgun (WGS) entry which is preliminary data.</text>
</comment>